<dbReference type="InterPro" id="IPR003309">
    <property type="entry name" value="SCAN_dom"/>
</dbReference>
<evidence type="ECO:0000256" key="1">
    <source>
        <dbReference type="ARBA" id="ARBA00039658"/>
    </source>
</evidence>
<dbReference type="Pfam" id="PF17921">
    <property type="entry name" value="Integrase_H2C2"/>
    <property type="match status" value="1"/>
</dbReference>
<dbReference type="InterPro" id="IPR038269">
    <property type="entry name" value="SCAN_sf"/>
</dbReference>
<dbReference type="Gene3D" id="1.10.4020.10">
    <property type="entry name" value="DNA breaking-rejoining enzymes"/>
    <property type="match status" value="1"/>
</dbReference>
<dbReference type="FunFam" id="1.10.340.70:FF:000001">
    <property type="entry name" value="Retrovirus-related Pol polyprotein from transposon gypsy-like Protein"/>
    <property type="match status" value="1"/>
</dbReference>
<reference evidence="3" key="2">
    <citation type="submission" date="2025-09" db="UniProtKB">
        <authorList>
            <consortium name="Ensembl"/>
        </authorList>
    </citation>
    <scope>IDENTIFICATION</scope>
</reference>
<dbReference type="PROSITE" id="PS50804">
    <property type="entry name" value="SCAN_BOX"/>
    <property type="match status" value="1"/>
</dbReference>
<dbReference type="Proteomes" id="UP001108240">
    <property type="component" value="Unplaced"/>
</dbReference>
<dbReference type="GeneTree" id="ENSGT00940000180332"/>
<keyword evidence="4" id="KW-1185">Reference proteome</keyword>
<dbReference type="PANTHER" id="PTHR46888:SF13">
    <property type="entry name" value="RIBONUCLEASE H"/>
    <property type="match status" value="1"/>
</dbReference>
<evidence type="ECO:0000313" key="3">
    <source>
        <dbReference type="Ensembl" id="ENSCCRP00000171942.1"/>
    </source>
</evidence>
<evidence type="ECO:0000313" key="4">
    <source>
        <dbReference type="Proteomes" id="UP001108240"/>
    </source>
</evidence>
<dbReference type="InterPro" id="IPR041588">
    <property type="entry name" value="Integrase_H2C2"/>
</dbReference>
<dbReference type="Ensembl" id="ENSCCRT00000181039.1">
    <property type="protein sequence ID" value="ENSCCRP00000171942.1"/>
    <property type="gene ID" value="ENSCCRG00000058491.1"/>
</dbReference>
<dbReference type="SMART" id="SM00431">
    <property type="entry name" value="SCAN"/>
    <property type="match status" value="1"/>
</dbReference>
<evidence type="ECO:0000259" key="2">
    <source>
        <dbReference type="PROSITE" id="PS50804"/>
    </source>
</evidence>
<feature type="domain" description="SCAN box" evidence="2">
    <location>
        <begin position="56"/>
        <end position="135"/>
    </location>
</feature>
<dbReference type="SUPFAM" id="SSF47353">
    <property type="entry name" value="Retrovirus capsid dimerization domain-like"/>
    <property type="match status" value="1"/>
</dbReference>
<protein>
    <recommendedName>
        <fullName evidence="1">Gypsy retrotransposon integrase-like protein 1</fullName>
    </recommendedName>
</protein>
<dbReference type="AlphaFoldDB" id="A0A9J8CPB7"/>
<dbReference type="Pfam" id="PF02023">
    <property type="entry name" value="SCAN"/>
    <property type="match status" value="1"/>
</dbReference>
<proteinExistence type="predicted"/>
<reference evidence="3" key="1">
    <citation type="submission" date="2025-08" db="UniProtKB">
        <authorList>
            <consortium name="Ensembl"/>
        </authorList>
    </citation>
    <scope>IDENTIFICATION</scope>
</reference>
<sequence length="220" mass="25085">YTCGSKHVDKILLLQTVLVGKAQEALVALPTTERKNYQCVKDAVLKCYELIPEAYRQRFRNWRKSDRQTHAEIARELSSFFHRWCTAEGISNFDDLCDLVILEQFKNILPERIATYVGEHQVRTAAQAAVLADNFVADPVLQVVVPEKYRNLVLKTAHGEMTGHYGVKKTYSHLLQHFYWPRIKCDVAKFIKECHICQIAGKPNVSIKPAPLHPIPSVGT</sequence>
<organism evidence="3 4">
    <name type="scientific">Cyprinus carpio carpio</name>
    <dbReference type="NCBI Taxonomy" id="630221"/>
    <lineage>
        <taxon>Eukaryota</taxon>
        <taxon>Metazoa</taxon>
        <taxon>Chordata</taxon>
        <taxon>Craniata</taxon>
        <taxon>Vertebrata</taxon>
        <taxon>Euteleostomi</taxon>
        <taxon>Actinopterygii</taxon>
        <taxon>Neopterygii</taxon>
        <taxon>Teleostei</taxon>
        <taxon>Ostariophysi</taxon>
        <taxon>Cypriniformes</taxon>
        <taxon>Cyprinidae</taxon>
        <taxon>Cyprininae</taxon>
        <taxon>Cyprinus</taxon>
    </lineage>
</organism>
<accession>A0A9J8CPB7</accession>
<name>A0A9J8CPB7_CYPCA</name>
<dbReference type="PANTHER" id="PTHR46888">
    <property type="entry name" value="ZINC KNUCKLE DOMAINCONTAINING PROTEIN-RELATED"/>
    <property type="match status" value="1"/>
</dbReference>